<dbReference type="FunFam" id="3.30.420.40:FF:000191">
    <property type="entry name" value="Retrograde regulation protein 2"/>
    <property type="match status" value="1"/>
</dbReference>
<dbReference type="InterPro" id="IPR043129">
    <property type="entry name" value="ATPase_NBD"/>
</dbReference>
<dbReference type="PANTHER" id="PTHR30005">
    <property type="entry name" value="EXOPOLYPHOSPHATASE"/>
    <property type="match status" value="1"/>
</dbReference>
<dbReference type="Pfam" id="PF02541">
    <property type="entry name" value="Ppx-GppA"/>
    <property type="match status" value="1"/>
</dbReference>
<evidence type="ECO:0000259" key="2">
    <source>
        <dbReference type="Pfam" id="PF23566"/>
    </source>
</evidence>
<dbReference type="eggNOG" id="ENOG502QRXN">
    <property type="taxonomic scope" value="Eukaryota"/>
</dbReference>
<evidence type="ECO:0000313" key="4">
    <source>
        <dbReference type="Proteomes" id="UP000001640"/>
    </source>
</evidence>
<dbReference type="InterPro" id="IPR003695">
    <property type="entry name" value="Ppx_GppA_N"/>
</dbReference>
<feature type="domain" description="RTG2 C-terminal" evidence="2">
    <location>
        <begin position="350"/>
        <end position="508"/>
    </location>
</feature>
<dbReference type="OrthoDB" id="2014654at2759"/>
<gene>
    <name evidence="3" type="primary">NCAS0F04020</name>
    <name evidence="3" type="ordered locus">NCAS_0F04020</name>
</gene>
<dbReference type="Gene3D" id="3.30.420.40">
    <property type="match status" value="1"/>
</dbReference>
<dbReference type="InParanoid" id="G0VHB3"/>
<dbReference type="PANTHER" id="PTHR30005:SF0">
    <property type="entry name" value="RETROGRADE REGULATION PROTEIN 2"/>
    <property type="match status" value="1"/>
</dbReference>
<dbReference type="EMBL" id="HE576757">
    <property type="protein sequence ID" value="CCC70886.1"/>
    <property type="molecule type" value="Genomic_DNA"/>
</dbReference>
<dbReference type="GO" id="GO:0006357">
    <property type="term" value="P:regulation of transcription by RNA polymerase II"/>
    <property type="evidence" value="ECO:0007669"/>
    <property type="project" value="TreeGrafter"/>
</dbReference>
<name>G0VHB3_NAUCA</name>
<dbReference type="OMA" id="CNRWGGD"/>
<dbReference type="STRING" id="1064592.G0VHB3"/>
<dbReference type="RefSeq" id="XP_003677239.1">
    <property type="nucleotide sequence ID" value="XM_003677191.1"/>
</dbReference>
<dbReference type="HOGENOM" id="CLU_033165_0_0_1"/>
<reference evidence="3 4" key="1">
    <citation type="journal article" date="2011" name="Proc. Natl. Acad. Sci. U.S.A.">
        <title>Evolutionary erosion of yeast sex chromosomes by mating-type switching accidents.</title>
        <authorList>
            <person name="Gordon J.L."/>
            <person name="Armisen D."/>
            <person name="Proux-Wera E."/>
            <person name="Oheigeartaigh S.S."/>
            <person name="Byrne K.P."/>
            <person name="Wolfe K.H."/>
        </authorList>
    </citation>
    <scope>NUCLEOTIDE SEQUENCE [LARGE SCALE GENOMIC DNA]</scope>
    <source>
        <strain evidence="4">ATCC 76901 / BCRC 22586 / CBS 4309 / NBRC 1992 / NRRL Y-12630</strain>
    </source>
</reference>
<accession>G0VHB3</accession>
<dbReference type="SUPFAM" id="SSF53067">
    <property type="entry name" value="Actin-like ATPase domain"/>
    <property type="match status" value="2"/>
</dbReference>
<dbReference type="Pfam" id="PF23566">
    <property type="entry name" value="RTG2_C"/>
    <property type="match status" value="1"/>
</dbReference>
<reference key="2">
    <citation type="submission" date="2011-08" db="EMBL/GenBank/DDBJ databases">
        <title>Genome sequence of Naumovozyma castellii.</title>
        <authorList>
            <person name="Gordon J.L."/>
            <person name="Armisen D."/>
            <person name="Proux-Wera E."/>
            <person name="OhEigeartaigh S.S."/>
            <person name="Byrne K.P."/>
            <person name="Wolfe K.H."/>
        </authorList>
    </citation>
    <scope>NUCLEOTIDE SEQUENCE</scope>
    <source>
        <strain>Type strain:CBS 4309</strain>
    </source>
</reference>
<evidence type="ECO:0000313" key="3">
    <source>
        <dbReference type="EMBL" id="CCC70886.1"/>
    </source>
</evidence>
<sequence>MSAFSDSDSETEVVSRNLCGVVDIGSNGIRFSISSKAAHHARIMPCVFKDRVGISLYEVQYSPDSLEKKPIPNEVIREICAAMKRFKLICEDFGVPESSVRVLATEATTNAINCQELIEAIYESTNWDVELLSGEEEGKLTAYGVMSSYNTVNGLYIDLGGASTQLSWMKCVDGEITQCETPVSLPYGAGTLTRRLKAEDANALFMEIKNAYKLAVERIKIPEDMFKNATLKGGFNLLARGGGLRGMGHLILSQTPDYPIQTILNGFSSSHNEFTAMADYLFLKGKIPGPKKEKIFKISERRADQLPAVGLLLSAMFESLPYIKSVYFSEGGVREGTLYSILPREIRGQDPLIIASRPYAPLLVDKYSALLMTALPENDIPEIIYKRIVPALANLAFVHASYPKELQPTAALHIATRGIVAGCHGLSHVARALIGIALCNRWGGNIPEQEEKYMQALEQVVLREGKSDSNRIVWWTKYIGTIMYVICGVHPGGNIRDDVFDFSVSKKSLKHEFRDLTIDEALASPSSHSKPNQSEHSTKHVREFEVVVRISKDDLKTSASVRSRIITLQKKIRKLSRGSSEKVRIGVQFHD</sequence>
<evidence type="ECO:0000259" key="1">
    <source>
        <dbReference type="Pfam" id="PF02541"/>
    </source>
</evidence>
<dbReference type="GeneID" id="96904532"/>
<dbReference type="Gene3D" id="3.30.420.150">
    <property type="entry name" value="Exopolyphosphatase. Domain 2"/>
    <property type="match status" value="1"/>
</dbReference>
<dbReference type="Proteomes" id="UP000001640">
    <property type="component" value="Chromosome 6"/>
</dbReference>
<dbReference type="AlphaFoldDB" id="G0VHB3"/>
<dbReference type="KEGG" id="ncs:NCAS_0F04020"/>
<organism evidence="3 4">
    <name type="scientific">Naumovozyma castellii</name>
    <name type="common">Yeast</name>
    <name type="synonym">Saccharomyces castellii</name>
    <dbReference type="NCBI Taxonomy" id="27288"/>
    <lineage>
        <taxon>Eukaryota</taxon>
        <taxon>Fungi</taxon>
        <taxon>Dikarya</taxon>
        <taxon>Ascomycota</taxon>
        <taxon>Saccharomycotina</taxon>
        <taxon>Saccharomycetes</taxon>
        <taxon>Saccharomycetales</taxon>
        <taxon>Saccharomycetaceae</taxon>
        <taxon>Naumovozyma</taxon>
    </lineage>
</organism>
<keyword evidence="4" id="KW-1185">Reference proteome</keyword>
<dbReference type="InterPro" id="IPR050273">
    <property type="entry name" value="GppA/Ppx_hydrolase"/>
</dbReference>
<feature type="domain" description="Ppx/GppA phosphatase N-terminal" evidence="1">
    <location>
        <begin position="33"/>
        <end position="345"/>
    </location>
</feature>
<protein>
    <submittedName>
        <fullName evidence="3">Uncharacterized protein</fullName>
    </submittedName>
</protein>
<proteinExistence type="predicted"/>
<dbReference type="InterPro" id="IPR057512">
    <property type="entry name" value="RTG2_C"/>
</dbReference>